<organism evidence="2 3">
    <name type="scientific">Roridomyces roridus</name>
    <dbReference type="NCBI Taxonomy" id="1738132"/>
    <lineage>
        <taxon>Eukaryota</taxon>
        <taxon>Fungi</taxon>
        <taxon>Dikarya</taxon>
        <taxon>Basidiomycota</taxon>
        <taxon>Agaricomycotina</taxon>
        <taxon>Agaricomycetes</taxon>
        <taxon>Agaricomycetidae</taxon>
        <taxon>Agaricales</taxon>
        <taxon>Marasmiineae</taxon>
        <taxon>Mycenaceae</taxon>
        <taxon>Roridomyces</taxon>
    </lineage>
</organism>
<reference evidence="2" key="1">
    <citation type="submission" date="2023-03" db="EMBL/GenBank/DDBJ databases">
        <title>Massive genome expansion in bonnet fungi (Mycena s.s.) driven by repeated elements and novel gene families across ecological guilds.</title>
        <authorList>
            <consortium name="Lawrence Berkeley National Laboratory"/>
            <person name="Harder C.B."/>
            <person name="Miyauchi S."/>
            <person name="Viragh M."/>
            <person name="Kuo A."/>
            <person name="Thoen E."/>
            <person name="Andreopoulos B."/>
            <person name="Lu D."/>
            <person name="Skrede I."/>
            <person name="Drula E."/>
            <person name="Henrissat B."/>
            <person name="Morin E."/>
            <person name="Kohler A."/>
            <person name="Barry K."/>
            <person name="LaButti K."/>
            <person name="Morin E."/>
            <person name="Salamov A."/>
            <person name="Lipzen A."/>
            <person name="Mereny Z."/>
            <person name="Hegedus B."/>
            <person name="Baldrian P."/>
            <person name="Stursova M."/>
            <person name="Weitz H."/>
            <person name="Taylor A."/>
            <person name="Grigoriev I.V."/>
            <person name="Nagy L.G."/>
            <person name="Martin F."/>
            <person name="Kauserud H."/>
        </authorList>
    </citation>
    <scope>NUCLEOTIDE SEQUENCE</scope>
    <source>
        <strain evidence="2">9284</strain>
    </source>
</reference>
<dbReference type="EMBL" id="JARKIF010000008">
    <property type="protein sequence ID" value="KAJ7632428.1"/>
    <property type="molecule type" value="Genomic_DNA"/>
</dbReference>
<sequence length="265" mass="29408">MPIIHPRRLRVPQSMLSLDSQVVLVHALTLHRSRGPSLRQSRFVESFMHRKEAKVPARRDITARIQSLRKTARHLIPNSTRLASVSPRVTSSSISERRSGRTMPALSSLQNFLITPSKFSSPFTPANQVLHTPFEPPKATPTKRSRNWQCSPAFQSRGPMSPTTEVVDENTSPESPICNLTKRLARIAPFTATPAATHAPRRLSYSRGFGASPWTPDARRYTGGQALASPVLIRSTLWASPTSPGASPRHQLDELQFSPFFVSGF</sequence>
<dbReference type="Proteomes" id="UP001221142">
    <property type="component" value="Unassembled WGS sequence"/>
</dbReference>
<keyword evidence="3" id="KW-1185">Reference proteome</keyword>
<dbReference type="AlphaFoldDB" id="A0AAD7BW37"/>
<name>A0AAD7BW37_9AGAR</name>
<gene>
    <name evidence="2" type="ORF">FB45DRAFT_1026600</name>
</gene>
<accession>A0AAD7BW37</accession>
<feature type="region of interest" description="Disordered" evidence="1">
    <location>
        <begin position="152"/>
        <end position="174"/>
    </location>
</feature>
<evidence type="ECO:0000256" key="1">
    <source>
        <dbReference type="SAM" id="MobiDB-lite"/>
    </source>
</evidence>
<protein>
    <submittedName>
        <fullName evidence="2">Uncharacterized protein</fullName>
    </submittedName>
</protein>
<comment type="caution">
    <text evidence="2">The sequence shown here is derived from an EMBL/GenBank/DDBJ whole genome shotgun (WGS) entry which is preliminary data.</text>
</comment>
<feature type="compositionally biased region" description="Polar residues" evidence="1">
    <location>
        <begin position="161"/>
        <end position="174"/>
    </location>
</feature>
<evidence type="ECO:0000313" key="2">
    <source>
        <dbReference type="EMBL" id="KAJ7632428.1"/>
    </source>
</evidence>
<proteinExistence type="predicted"/>
<evidence type="ECO:0000313" key="3">
    <source>
        <dbReference type="Proteomes" id="UP001221142"/>
    </source>
</evidence>